<dbReference type="InterPro" id="IPR036047">
    <property type="entry name" value="F-box-like_dom_sf"/>
</dbReference>
<dbReference type="InterPro" id="IPR017451">
    <property type="entry name" value="F-box-assoc_interact_dom"/>
</dbReference>
<organism evidence="4 5">
    <name type="scientific">Helianthus annuus</name>
    <name type="common">Common sunflower</name>
    <dbReference type="NCBI Taxonomy" id="4232"/>
    <lineage>
        <taxon>Eukaryota</taxon>
        <taxon>Viridiplantae</taxon>
        <taxon>Streptophyta</taxon>
        <taxon>Embryophyta</taxon>
        <taxon>Tracheophyta</taxon>
        <taxon>Spermatophyta</taxon>
        <taxon>Magnoliopsida</taxon>
        <taxon>eudicotyledons</taxon>
        <taxon>Gunneridae</taxon>
        <taxon>Pentapetalae</taxon>
        <taxon>asterids</taxon>
        <taxon>campanulids</taxon>
        <taxon>Asterales</taxon>
        <taxon>Asteraceae</taxon>
        <taxon>Asteroideae</taxon>
        <taxon>Heliantheae alliance</taxon>
        <taxon>Heliantheae</taxon>
        <taxon>Helianthus</taxon>
    </lineage>
</organism>
<dbReference type="Pfam" id="PF07734">
    <property type="entry name" value="FBA_1"/>
    <property type="match status" value="1"/>
</dbReference>
<dbReference type="PANTHER" id="PTHR31672:SF13">
    <property type="entry name" value="F-BOX PROTEIN CPR30-LIKE"/>
    <property type="match status" value="1"/>
</dbReference>
<dbReference type="SUPFAM" id="SSF117281">
    <property type="entry name" value="Kelch motif"/>
    <property type="match status" value="1"/>
</dbReference>
<dbReference type="SUPFAM" id="SSF81383">
    <property type="entry name" value="F-box domain"/>
    <property type="match status" value="1"/>
</dbReference>
<reference evidence="4" key="1">
    <citation type="journal article" date="2017" name="Nature">
        <title>The sunflower genome provides insights into oil metabolism, flowering and Asterid evolution.</title>
        <authorList>
            <person name="Badouin H."/>
            <person name="Gouzy J."/>
            <person name="Grassa C.J."/>
            <person name="Murat F."/>
            <person name="Staton S.E."/>
            <person name="Cottret L."/>
            <person name="Lelandais-Briere C."/>
            <person name="Owens G.L."/>
            <person name="Carrere S."/>
            <person name="Mayjonade B."/>
            <person name="Legrand L."/>
            <person name="Gill N."/>
            <person name="Kane N.C."/>
            <person name="Bowers J.E."/>
            <person name="Hubner S."/>
            <person name="Bellec A."/>
            <person name="Berard A."/>
            <person name="Berges H."/>
            <person name="Blanchet N."/>
            <person name="Boniface M.C."/>
            <person name="Brunel D."/>
            <person name="Catrice O."/>
            <person name="Chaidir N."/>
            <person name="Claudel C."/>
            <person name="Donnadieu C."/>
            <person name="Faraut T."/>
            <person name="Fievet G."/>
            <person name="Helmstetter N."/>
            <person name="King M."/>
            <person name="Knapp S.J."/>
            <person name="Lai Z."/>
            <person name="Le Paslier M.C."/>
            <person name="Lippi Y."/>
            <person name="Lorenzon L."/>
            <person name="Mandel J.R."/>
            <person name="Marage G."/>
            <person name="Marchand G."/>
            <person name="Marquand E."/>
            <person name="Bret-Mestries E."/>
            <person name="Morien E."/>
            <person name="Nambeesan S."/>
            <person name="Nguyen T."/>
            <person name="Pegot-Espagnet P."/>
            <person name="Pouilly N."/>
            <person name="Raftis F."/>
            <person name="Sallet E."/>
            <person name="Schiex T."/>
            <person name="Thomas J."/>
            <person name="Vandecasteele C."/>
            <person name="Vares D."/>
            <person name="Vear F."/>
            <person name="Vautrin S."/>
            <person name="Crespi M."/>
            <person name="Mangin B."/>
            <person name="Burke J.M."/>
            <person name="Salse J."/>
            <person name="Munos S."/>
            <person name="Vincourt P."/>
            <person name="Rieseberg L.H."/>
            <person name="Langlade N.B."/>
        </authorList>
    </citation>
    <scope>NUCLEOTIDE SEQUENCE</scope>
    <source>
        <tissue evidence="4">Leaves</tissue>
    </source>
</reference>
<evidence type="ECO:0000313" key="4">
    <source>
        <dbReference type="EMBL" id="KAF5776374.1"/>
    </source>
</evidence>
<dbReference type="AlphaFoldDB" id="A0A9K3EQ67"/>
<reference evidence="4" key="2">
    <citation type="submission" date="2020-06" db="EMBL/GenBank/DDBJ databases">
        <title>Helianthus annuus Genome sequencing and assembly Release 2.</title>
        <authorList>
            <person name="Gouzy J."/>
            <person name="Langlade N."/>
            <person name="Munos S."/>
        </authorList>
    </citation>
    <scope>NUCLEOTIDE SEQUENCE</scope>
    <source>
        <tissue evidence="4">Leaves</tissue>
    </source>
</reference>
<dbReference type="PANTHER" id="PTHR31672">
    <property type="entry name" value="BNACNNG10540D PROTEIN"/>
    <property type="match status" value="1"/>
</dbReference>
<keyword evidence="5" id="KW-1185">Reference proteome</keyword>
<protein>
    <submittedName>
        <fullName evidence="4">F-box domain, kelch-type beta propeller, F-box associated interaction</fullName>
    </submittedName>
</protein>
<proteinExistence type="predicted"/>
<dbReference type="InterPro" id="IPR001810">
    <property type="entry name" value="F-box_dom"/>
</dbReference>
<dbReference type="Proteomes" id="UP000215914">
    <property type="component" value="Unassembled WGS sequence"/>
</dbReference>
<sequence length="391" mass="45209">MAAKKTHHSHRRRKAMAAKKTHHSHRRRKAMAAELSPDIVLFHILARLPAKSVVRFKCVSKGWHSFLTTPMFTNMHLHHQNRHKLLFIPKTSSSCTFRTIDCESPKDGLTAPRSLPFKVDSPRNVSIITSFNGLVCVGIIEQDNVEEEYYSDLVLWNPLTCEYRILSKTNAHKECYETTTRASVLYYTSSEDDYKLLRVTNSCDAYIYSLKSDLWRKIESTENFHRWISNHCALLNGKLYFLKYDEAINKSHLVISLDLKTEKFTEVTTPFFRDSTAICMGFTVLRGCIHVWMLHHSDLWRRIELWRMDGDGDSWMKVVTCTNAACGCTWCVQPLHLMADGNWLMRYGECLCITDPNDPLNSTRVVTDMGTGIRRRGKCIETLVSPNQYMK</sequence>
<dbReference type="NCBIfam" id="TIGR01640">
    <property type="entry name" value="F_box_assoc_1"/>
    <property type="match status" value="1"/>
</dbReference>
<dbReference type="OrthoDB" id="591557at2759"/>
<dbReference type="Gene3D" id="2.120.10.80">
    <property type="entry name" value="Kelch-type beta propeller"/>
    <property type="match status" value="1"/>
</dbReference>
<dbReference type="CDD" id="cd22157">
    <property type="entry name" value="F-box_AtFBW1-like"/>
    <property type="match status" value="1"/>
</dbReference>
<comment type="caution">
    <text evidence="4">The sequence shown here is derived from an EMBL/GenBank/DDBJ whole genome shotgun (WGS) entry which is preliminary data.</text>
</comment>
<evidence type="ECO:0000259" key="3">
    <source>
        <dbReference type="Pfam" id="PF07734"/>
    </source>
</evidence>
<dbReference type="InterPro" id="IPR050796">
    <property type="entry name" value="SCF_F-box_component"/>
</dbReference>
<dbReference type="Gramene" id="mRNA:HanXRQr2_Chr12g0523561">
    <property type="protein sequence ID" value="CDS:HanXRQr2_Chr12g0523561.1"/>
    <property type="gene ID" value="HanXRQr2_Chr12g0523561"/>
</dbReference>
<gene>
    <name evidence="4" type="ORF">HanXRQr2_Chr12g0523561</name>
</gene>
<evidence type="ECO:0000256" key="1">
    <source>
        <dbReference type="SAM" id="MobiDB-lite"/>
    </source>
</evidence>
<dbReference type="Gene3D" id="1.20.1280.50">
    <property type="match status" value="1"/>
</dbReference>
<name>A0A9K3EQ67_HELAN</name>
<feature type="domain" description="F-box associated beta-propeller type 1" evidence="3">
    <location>
        <begin position="143"/>
        <end position="320"/>
    </location>
</feature>
<evidence type="ECO:0000259" key="2">
    <source>
        <dbReference type="Pfam" id="PF00646"/>
    </source>
</evidence>
<dbReference type="InterPro" id="IPR006527">
    <property type="entry name" value="F-box-assoc_dom_typ1"/>
</dbReference>
<feature type="domain" description="F-box" evidence="2">
    <location>
        <begin position="37"/>
        <end position="72"/>
    </location>
</feature>
<dbReference type="InterPro" id="IPR015915">
    <property type="entry name" value="Kelch-typ_b-propeller"/>
</dbReference>
<evidence type="ECO:0000313" key="5">
    <source>
        <dbReference type="Proteomes" id="UP000215914"/>
    </source>
</evidence>
<feature type="region of interest" description="Disordered" evidence="1">
    <location>
        <begin position="1"/>
        <end position="26"/>
    </location>
</feature>
<accession>A0A9K3EQ67</accession>
<dbReference type="Pfam" id="PF00646">
    <property type="entry name" value="F-box"/>
    <property type="match status" value="1"/>
</dbReference>
<dbReference type="EMBL" id="MNCJ02000327">
    <property type="protein sequence ID" value="KAF5776374.1"/>
    <property type="molecule type" value="Genomic_DNA"/>
</dbReference>